<gene>
    <name evidence="1" type="ORF">MNB_SUP05-SYMBIONT-5-992</name>
</gene>
<proteinExistence type="predicted"/>
<evidence type="ECO:0000313" key="1">
    <source>
        <dbReference type="EMBL" id="SFV87995.1"/>
    </source>
</evidence>
<evidence type="ECO:0008006" key="2">
    <source>
        <dbReference type="Google" id="ProtNLM"/>
    </source>
</evidence>
<organism evidence="1">
    <name type="scientific">hydrothermal vent metagenome</name>
    <dbReference type="NCBI Taxonomy" id="652676"/>
    <lineage>
        <taxon>unclassified sequences</taxon>
        <taxon>metagenomes</taxon>
        <taxon>ecological metagenomes</taxon>
    </lineage>
</organism>
<dbReference type="AlphaFoldDB" id="A0A1W1E211"/>
<accession>A0A1W1E211</accession>
<protein>
    <recommendedName>
        <fullName evidence="2">RelE-like translational repressor toxin</fullName>
    </recommendedName>
</protein>
<sequence length="102" mass="11412">MIDYSDTFLKEAKQLSKKYKSFKSDLRCAVEEIQNQELGTSLGKGLYKKRVKNSSNNAGKSGGFRVIIYHIKSKKIVLMSVYSKSQKDNVSSAELQSILGSL</sequence>
<reference evidence="1" key="1">
    <citation type="submission" date="2016-10" db="EMBL/GenBank/DDBJ databases">
        <authorList>
            <person name="de Groot N.N."/>
        </authorList>
    </citation>
    <scope>NUCLEOTIDE SEQUENCE</scope>
</reference>
<dbReference type="EMBL" id="FPHZ01000124">
    <property type="protein sequence ID" value="SFV87995.1"/>
    <property type="molecule type" value="Genomic_DNA"/>
</dbReference>
<dbReference type="Pfam" id="PF06296">
    <property type="entry name" value="RelE"/>
    <property type="match status" value="1"/>
</dbReference>
<name>A0A1W1E211_9ZZZZ</name>
<dbReference type="InterPro" id="IPR009387">
    <property type="entry name" value="HigB-2"/>
</dbReference>